<accession>A0A6J2JWQ9</accession>
<gene>
    <name evidence="3" type="primary">LOC114245883</name>
</gene>
<dbReference type="AlphaFoldDB" id="A0A6J2JWQ9"/>
<feature type="transmembrane region" description="Helical" evidence="1">
    <location>
        <begin position="93"/>
        <end position="112"/>
    </location>
</feature>
<keyword evidence="1" id="KW-1133">Transmembrane helix</keyword>
<feature type="transmembrane region" description="Helical" evidence="1">
    <location>
        <begin position="118"/>
        <end position="137"/>
    </location>
</feature>
<dbReference type="Proteomes" id="UP000504629">
    <property type="component" value="Unplaced"/>
</dbReference>
<keyword evidence="1" id="KW-0812">Transmembrane</keyword>
<dbReference type="RefSeq" id="XP_028033990.1">
    <property type="nucleotide sequence ID" value="XM_028178189.1"/>
</dbReference>
<proteinExistence type="predicted"/>
<protein>
    <submittedName>
        <fullName evidence="3">Uncharacterized protein LOC114245883</fullName>
    </submittedName>
</protein>
<feature type="transmembrane region" description="Helical" evidence="1">
    <location>
        <begin position="61"/>
        <end position="81"/>
    </location>
</feature>
<evidence type="ECO:0000256" key="1">
    <source>
        <dbReference type="SAM" id="Phobius"/>
    </source>
</evidence>
<keyword evidence="2" id="KW-1185">Reference proteome</keyword>
<dbReference type="KEGG" id="bman:114245883"/>
<dbReference type="OrthoDB" id="6928303at2759"/>
<sequence length="173" mass="19376">MHVKVPDVKKCCFCIPLRRGILLFGIVNIIISIVAVSFLVITTELHRSTALNDDSMEVTTSTVLFSIFGMSMILNILLLVAGYQKDISMLRLYNYYGVVTIFAALIPTFMLLSRKMVFKVLAAFIAIAMQIYVIILVRSEIVKLEKAQIKIDDEVPPPCPEEAFVDADTETLL</sequence>
<reference evidence="3" key="1">
    <citation type="submission" date="2025-08" db="UniProtKB">
        <authorList>
            <consortium name="RefSeq"/>
        </authorList>
    </citation>
    <scope>IDENTIFICATION</scope>
    <source>
        <tissue evidence="3">Silk gland</tissue>
    </source>
</reference>
<evidence type="ECO:0000313" key="3">
    <source>
        <dbReference type="RefSeq" id="XP_028033990.1"/>
    </source>
</evidence>
<keyword evidence="1" id="KW-0472">Membrane</keyword>
<dbReference type="GeneID" id="114245883"/>
<evidence type="ECO:0000313" key="2">
    <source>
        <dbReference type="Proteomes" id="UP000504629"/>
    </source>
</evidence>
<feature type="transmembrane region" description="Helical" evidence="1">
    <location>
        <begin position="21"/>
        <end position="41"/>
    </location>
</feature>
<organism evidence="2 3">
    <name type="scientific">Bombyx mandarina</name>
    <name type="common">Wild silk moth</name>
    <name type="synonym">Wild silkworm</name>
    <dbReference type="NCBI Taxonomy" id="7092"/>
    <lineage>
        <taxon>Eukaryota</taxon>
        <taxon>Metazoa</taxon>
        <taxon>Ecdysozoa</taxon>
        <taxon>Arthropoda</taxon>
        <taxon>Hexapoda</taxon>
        <taxon>Insecta</taxon>
        <taxon>Pterygota</taxon>
        <taxon>Neoptera</taxon>
        <taxon>Endopterygota</taxon>
        <taxon>Lepidoptera</taxon>
        <taxon>Glossata</taxon>
        <taxon>Ditrysia</taxon>
        <taxon>Bombycoidea</taxon>
        <taxon>Bombycidae</taxon>
        <taxon>Bombycinae</taxon>
        <taxon>Bombyx</taxon>
    </lineage>
</organism>
<name>A0A6J2JWQ9_BOMMA</name>